<keyword evidence="4" id="KW-0479">Metal-binding</keyword>
<keyword evidence="6" id="KW-0862">Zinc</keyword>
<dbReference type="Pfam" id="PF12833">
    <property type="entry name" value="HTH_18"/>
    <property type="match status" value="1"/>
</dbReference>
<dbReference type="SMART" id="SM00342">
    <property type="entry name" value="HTH_ARAC"/>
    <property type="match status" value="1"/>
</dbReference>
<dbReference type="GO" id="GO:0043565">
    <property type="term" value="F:sequence-specific DNA binding"/>
    <property type="evidence" value="ECO:0007669"/>
    <property type="project" value="InterPro"/>
</dbReference>
<evidence type="ECO:0000256" key="6">
    <source>
        <dbReference type="ARBA" id="ARBA00022833"/>
    </source>
</evidence>
<keyword evidence="9" id="KW-0010">Activator</keyword>
<dbReference type="PROSITE" id="PS00041">
    <property type="entry name" value="HTH_ARAC_FAMILY_1"/>
    <property type="match status" value="1"/>
</dbReference>
<evidence type="ECO:0000256" key="1">
    <source>
        <dbReference type="ARBA" id="ARBA00001947"/>
    </source>
</evidence>
<dbReference type="SUPFAM" id="SSF57884">
    <property type="entry name" value="Ada DNA repair protein, N-terminal domain (N-Ada 10)"/>
    <property type="match status" value="1"/>
</dbReference>
<evidence type="ECO:0000256" key="2">
    <source>
        <dbReference type="ARBA" id="ARBA00022603"/>
    </source>
</evidence>
<dbReference type="InterPro" id="IPR004026">
    <property type="entry name" value="Ada_DNA_repair_Zn-bd"/>
</dbReference>
<evidence type="ECO:0000259" key="12">
    <source>
        <dbReference type="PROSITE" id="PS01124"/>
    </source>
</evidence>
<dbReference type="PANTHER" id="PTHR43280">
    <property type="entry name" value="ARAC-FAMILY TRANSCRIPTIONAL REGULATOR"/>
    <property type="match status" value="1"/>
</dbReference>
<dbReference type="InterPro" id="IPR009057">
    <property type="entry name" value="Homeodomain-like_sf"/>
</dbReference>
<dbReference type="GO" id="GO:0032259">
    <property type="term" value="P:methylation"/>
    <property type="evidence" value="ECO:0007669"/>
    <property type="project" value="UniProtKB-KW"/>
</dbReference>
<keyword evidence="5" id="KW-0227">DNA damage</keyword>
<comment type="cofactor">
    <cofactor evidence="1">
        <name>Zn(2+)</name>
        <dbReference type="ChEBI" id="CHEBI:29105"/>
    </cofactor>
</comment>
<protein>
    <submittedName>
        <fullName evidence="13">Methylphosphotriester-DNA--protein-cysteine methyltransferase family protein</fullName>
    </submittedName>
</protein>
<name>A0A5P0ZJ57_9LACO</name>
<dbReference type="OrthoDB" id="9802228at2"/>
<evidence type="ECO:0000313" key="13">
    <source>
        <dbReference type="EMBL" id="MQS53045.1"/>
    </source>
</evidence>
<dbReference type="PANTHER" id="PTHR43280:SF28">
    <property type="entry name" value="HTH-TYPE TRANSCRIPTIONAL ACTIVATOR RHAS"/>
    <property type="match status" value="1"/>
</dbReference>
<dbReference type="Gene3D" id="3.40.10.10">
    <property type="entry name" value="DNA Methylphosphotriester Repair Domain"/>
    <property type="match status" value="1"/>
</dbReference>
<accession>A0A5P0ZJ57</accession>
<evidence type="ECO:0000256" key="8">
    <source>
        <dbReference type="ARBA" id="ARBA00023125"/>
    </source>
</evidence>
<dbReference type="Pfam" id="PF02805">
    <property type="entry name" value="Ada_Zn_binding"/>
    <property type="match status" value="1"/>
</dbReference>
<keyword evidence="10" id="KW-0804">Transcription</keyword>
<reference evidence="13 14" key="1">
    <citation type="journal article" date="2019" name="Syst. Appl. Microbiol.">
        <title>Polyphasic characterization of two novel Lactobacillus spp. isolated from blown salami packages: Description of Lactobacillus halodurans sp. nov. and Lactobacillus salsicarnum sp. nov.</title>
        <authorList>
            <person name="Schuster J.A."/>
            <person name="Klingl A."/>
            <person name="Vogel R.F."/>
            <person name="Ehrmann M.A."/>
        </authorList>
    </citation>
    <scope>NUCLEOTIDE SEQUENCE [LARGE SCALE GENOMIC DNA]</scope>
    <source>
        <strain evidence="13 14">TMW 1.2118</strain>
    </source>
</reference>
<dbReference type="AlphaFoldDB" id="A0A5P0ZJ57"/>
<dbReference type="GO" id="GO:0008168">
    <property type="term" value="F:methyltransferase activity"/>
    <property type="evidence" value="ECO:0007669"/>
    <property type="project" value="UniProtKB-KW"/>
</dbReference>
<evidence type="ECO:0000256" key="11">
    <source>
        <dbReference type="ARBA" id="ARBA00023204"/>
    </source>
</evidence>
<evidence type="ECO:0000256" key="7">
    <source>
        <dbReference type="ARBA" id="ARBA00023015"/>
    </source>
</evidence>
<evidence type="ECO:0000256" key="5">
    <source>
        <dbReference type="ARBA" id="ARBA00022763"/>
    </source>
</evidence>
<dbReference type="RefSeq" id="WP_153383580.1">
    <property type="nucleotide sequence ID" value="NZ_VDFM01000011.1"/>
</dbReference>
<evidence type="ECO:0000256" key="10">
    <source>
        <dbReference type="ARBA" id="ARBA00023163"/>
    </source>
</evidence>
<gene>
    <name evidence="13" type="ORF">FHL02_08430</name>
</gene>
<dbReference type="GO" id="GO:0006281">
    <property type="term" value="P:DNA repair"/>
    <property type="evidence" value="ECO:0007669"/>
    <property type="project" value="UniProtKB-KW"/>
</dbReference>
<dbReference type="EMBL" id="VDFM01000011">
    <property type="protein sequence ID" value="MQS53045.1"/>
    <property type="molecule type" value="Genomic_DNA"/>
</dbReference>
<dbReference type="InterPro" id="IPR018060">
    <property type="entry name" value="HTH_AraC"/>
</dbReference>
<comment type="caution">
    <text evidence="13">The sequence shown here is derived from an EMBL/GenBank/DDBJ whole genome shotgun (WGS) entry which is preliminary data.</text>
</comment>
<dbReference type="PRINTS" id="PR00032">
    <property type="entry name" value="HTHARAC"/>
</dbReference>
<dbReference type="InterPro" id="IPR020449">
    <property type="entry name" value="Tscrpt_reg_AraC-type_HTH"/>
</dbReference>
<dbReference type="PIRSF" id="PIRSF000408">
    <property type="entry name" value="Alkyltransferas_AdaA"/>
    <property type="match status" value="1"/>
</dbReference>
<dbReference type="GO" id="GO:0003700">
    <property type="term" value="F:DNA-binding transcription factor activity"/>
    <property type="evidence" value="ECO:0007669"/>
    <property type="project" value="InterPro"/>
</dbReference>
<dbReference type="InterPro" id="IPR016220">
    <property type="entry name" value="Me-P-triester_DNA_alkyl-Trfase"/>
</dbReference>
<evidence type="ECO:0000313" key="14">
    <source>
        <dbReference type="Proteomes" id="UP000380386"/>
    </source>
</evidence>
<keyword evidence="8" id="KW-0238">DNA-binding</keyword>
<keyword evidence="11" id="KW-0234">DNA repair</keyword>
<dbReference type="GO" id="GO:0008270">
    <property type="term" value="F:zinc ion binding"/>
    <property type="evidence" value="ECO:0007669"/>
    <property type="project" value="InterPro"/>
</dbReference>
<sequence length="184" mass="21197">MVTQSEWLAIKNNDTNYDGKFWYAVSSTRILCRPSCPSRLPKRENISIYSNPDQALADGFRPCKRCRPLNAIVSNEIWVKEIDNFLEENYSNNITLEYLANEIHGSESYLRHVYKDLTGMTPQQRLTIIRLDAAKSMLLNSEKTVKSIGERVGISNPAYFIKLFKNQFGVTPKQFQSKKHDINS</sequence>
<dbReference type="Gene3D" id="1.10.10.60">
    <property type="entry name" value="Homeodomain-like"/>
    <property type="match status" value="2"/>
</dbReference>
<keyword evidence="2 13" id="KW-0489">Methyltransferase</keyword>
<dbReference type="Proteomes" id="UP000380386">
    <property type="component" value="Unassembled WGS sequence"/>
</dbReference>
<dbReference type="SUPFAM" id="SSF46689">
    <property type="entry name" value="Homeodomain-like"/>
    <property type="match status" value="2"/>
</dbReference>
<organism evidence="13 14">
    <name type="scientific">Companilactobacillus mishanensis</name>
    <dbReference type="NCBI Taxonomy" id="2486008"/>
    <lineage>
        <taxon>Bacteria</taxon>
        <taxon>Bacillati</taxon>
        <taxon>Bacillota</taxon>
        <taxon>Bacilli</taxon>
        <taxon>Lactobacillales</taxon>
        <taxon>Lactobacillaceae</taxon>
        <taxon>Companilactobacillus</taxon>
    </lineage>
</organism>
<dbReference type="PROSITE" id="PS01124">
    <property type="entry name" value="HTH_ARAC_FAMILY_2"/>
    <property type="match status" value="1"/>
</dbReference>
<evidence type="ECO:0000256" key="9">
    <source>
        <dbReference type="ARBA" id="ARBA00023159"/>
    </source>
</evidence>
<proteinExistence type="predicted"/>
<keyword evidence="7" id="KW-0805">Transcription regulation</keyword>
<keyword evidence="3 13" id="KW-0808">Transferase</keyword>
<evidence type="ECO:0000256" key="3">
    <source>
        <dbReference type="ARBA" id="ARBA00022679"/>
    </source>
</evidence>
<feature type="domain" description="HTH araC/xylS-type" evidence="12">
    <location>
        <begin position="80"/>
        <end position="178"/>
    </location>
</feature>
<dbReference type="InterPro" id="IPR035451">
    <property type="entry name" value="Ada-like_dom_sf"/>
</dbReference>
<dbReference type="InterPro" id="IPR018062">
    <property type="entry name" value="HTH_AraC-typ_CS"/>
</dbReference>
<evidence type="ECO:0000256" key="4">
    <source>
        <dbReference type="ARBA" id="ARBA00022723"/>
    </source>
</evidence>